<comment type="caution">
    <text evidence="6">The sequence shown here is derived from an EMBL/GenBank/DDBJ whole genome shotgun (WGS) entry which is preliminary data.</text>
</comment>
<dbReference type="Pfam" id="PF00743">
    <property type="entry name" value="FMO-like"/>
    <property type="match status" value="1"/>
</dbReference>
<evidence type="ECO:0000256" key="5">
    <source>
        <dbReference type="SAM" id="Phobius"/>
    </source>
</evidence>
<dbReference type="PANTHER" id="PTHR23023">
    <property type="entry name" value="DIMETHYLANILINE MONOOXYGENASE"/>
    <property type="match status" value="1"/>
</dbReference>
<evidence type="ECO:0000256" key="4">
    <source>
        <dbReference type="ARBA" id="ARBA00023002"/>
    </source>
</evidence>
<reference evidence="6 7" key="1">
    <citation type="submission" date="2024-01" db="EMBL/GenBank/DDBJ databases">
        <title>Complete genome of Cladobotryum mycophilum ATHUM6906.</title>
        <authorList>
            <person name="Christinaki A.C."/>
            <person name="Myridakis A.I."/>
            <person name="Kouvelis V.N."/>
        </authorList>
    </citation>
    <scope>NUCLEOTIDE SEQUENCE [LARGE SCALE GENOMIC DNA]</scope>
    <source>
        <strain evidence="6 7">ATHUM6906</strain>
    </source>
</reference>
<accession>A0ABR0S8V2</accession>
<dbReference type="EMBL" id="JAVFKD010000016">
    <property type="protein sequence ID" value="KAK5988086.1"/>
    <property type="molecule type" value="Genomic_DNA"/>
</dbReference>
<keyword evidence="5" id="KW-0812">Transmembrane</keyword>
<dbReference type="SUPFAM" id="SSF51905">
    <property type="entry name" value="FAD/NAD(P)-binding domain"/>
    <property type="match status" value="3"/>
</dbReference>
<sequence>MKRVVVVGAGPCGLTALKEMLDGGHDAILLERSDRLGGLFSTSQAYPNLHLTISNWAMAFSDFPDPQRLCYSSGEEYLFYLQSYAKHFDLEKHIRYSSEVVNASLDDVDGKWTIQVKQLAEEGEPTISMEADSLVVSTGANHVPYDMPEGLKGYDGKVIYSNDYGAELKREVGEKKLKVLVIGAGESGADVSAELGHLSPGNVSVWLRRTPCFGPRYLNKRREMDQVQANKKKDFPVNGFLEAATTNRISSAQNVYTYGFWRRILWRLPILHKTLSEICLECTKSTVLRNDQATYVTKNQMMCEAIQDGNVDLVVCPSISSSGKTIAFQKADGTTEKREFDAVVLCTGYRTEFPWIKLPSNMPPVSPNPRAWYLHCFPEGVGHRLFFVGYARPHQGERQLPSDYADQARRDEEDSREYYFLSPNLLTLVDWNSYLESVARRVGCEPKLPFSCVLLYNLHMLSVLLLGIQAFNSSLVPFTLLQTLAFWAGSAFLSLTIHNGLLFRWYFYPQWAVWYRLRGPNAKPWLFEDMKARTSIIKRTTITRGFMWLVVWSIPTYYAQRLISPWYTCPMSS</sequence>
<name>A0ABR0S8V2_9HYPO</name>
<keyword evidence="3" id="KW-0274">FAD</keyword>
<dbReference type="InterPro" id="IPR020946">
    <property type="entry name" value="Flavin_mOase-like"/>
</dbReference>
<keyword evidence="4" id="KW-0560">Oxidoreductase</keyword>
<keyword evidence="5" id="KW-0472">Membrane</keyword>
<dbReference type="InterPro" id="IPR050346">
    <property type="entry name" value="FMO-like"/>
</dbReference>
<protein>
    <submittedName>
        <fullName evidence="6">Flavin-containing monooxygenase 5-like protein</fullName>
    </submittedName>
</protein>
<feature type="transmembrane region" description="Helical" evidence="5">
    <location>
        <begin position="450"/>
        <end position="472"/>
    </location>
</feature>
<dbReference type="PRINTS" id="PR00368">
    <property type="entry name" value="FADPNR"/>
</dbReference>
<proteinExistence type="inferred from homology"/>
<keyword evidence="2" id="KW-0285">Flavoprotein</keyword>
<comment type="similarity">
    <text evidence="1">Belongs to the FMO family.</text>
</comment>
<gene>
    <name evidence="6" type="ORF">PT974_12225</name>
</gene>
<dbReference type="Proteomes" id="UP001338125">
    <property type="component" value="Unassembled WGS sequence"/>
</dbReference>
<dbReference type="Gene3D" id="3.50.50.60">
    <property type="entry name" value="FAD/NAD(P)-binding domain"/>
    <property type="match status" value="1"/>
</dbReference>
<keyword evidence="7" id="KW-1185">Reference proteome</keyword>
<evidence type="ECO:0000256" key="1">
    <source>
        <dbReference type="ARBA" id="ARBA00009183"/>
    </source>
</evidence>
<organism evidence="6 7">
    <name type="scientific">Cladobotryum mycophilum</name>
    <dbReference type="NCBI Taxonomy" id="491253"/>
    <lineage>
        <taxon>Eukaryota</taxon>
        <taxon>Fungi</taxon>
        <taxon>Dikarya</taxon>
        <taxon>Ascomycota</taxon>
        <taxon>Pezizomycotina</taxon>
        <taxon>Sordariomycetes</taxon>
        <taxon>Hypocreomycetidae</taxon>
        <taxon>Hypocreales</taxon>
        <taxon>Hypocreaceae</taxon>
        <taxon>Cladobotryum</taxon>
    </lineage>
</organism>
<feature type="transmembrane region" description="Helical" evidence="5">
    <location>
        <begin position="484"/>
        <end position="507"/>
    </location>
</feature>
<evidence type="ECO:0000256" key="2">
    <source>
        <dbReference type="ARBA" id="ARBA00022630"/>
    </source>
</evidence>
<evidence type="ECO:0000256" key="3">
    <source>
        <dbReference type="ARBA" id="ARBA00022827"/>
    </source>
</evidence>
<evidence type="ECO:0000313" key="6">
    <source>
        <dbReference type="EMBL" id="KAK5988086.1"/>
    </source>
</evidence>
<evidence type="ECO:0000313" key="7">
    <source>
        <dbReference type="Proteomes" id="UP001338125"/>
    </source>
</evidence>
<dbReference type="InterPro" id="IPR036188">
    <property type="entry name" value="FAD/NAD-bd_sf"/>
</dbReference>
<keyword evidence="5" id="KW-1133">Transmembrane helix</keyword>